<dbReference type="InterPro" id="IPR029068">
    <property type="entry name" value="Glyas_Bleomycin-R_OHBP_Dase"/>
</dbReference>
<dbReference type="SUPFAM" id="SSF54593">
    <property type="entry name" value="Glyoxalase/Bleomycin resistance protein/Dihydroxybiphenyl dioxygenase"/>
    <property type="match status" value="1"/>
</dbReference>
<dbReference type="EMBL" id="CAJVRM010000240">
    <property type="protein sequence ID" value="CAG8978100.1"/>
    <property type="molecule type" value="Genomic_DNA"/>
</dbReference>
<accession>A0A9N9LS09</accession>
<evidence type="ECO:0008006" key="3">
    <source>
        <dbReference type="Google" id="ProtNLM"/>
    </source>
</evidence>
<sequence length="135" mass="14842">MPLDHFCITVPQGKLEDIAKFLTIALAPTGFKEIMRVGPNVIGFGEDKPYFWIWTSEAEEGQEESSMGLLKKSHIAFTAENAEQVRQFHTAALEAGASCNGPLGLRKYHPGYYAAFVHDPVLGINFEVVCHSGDS</sequence>
<dbReference type="PANTHER" id="PTHR35006:SF2">
    <property type="entry name" value="GLYOXALASE FAMILY PROTEIN (AFU_ORTHOLOGUE AFUA_5G14830)"/>
    <property type="match status" value="1"/>
</dbReference>
<gene>
    <name evidence="1" type="ORF">HYALB_00000773</name>
</gene>
<dbReference type="PANTHER" id="PTHR35006">
    <property type="entry name" value="GLYOXALASE FAMILY PROTEIN (AFU_ORTHOLOGUE AFUA_5G14830)"/>
    <property type="match status" value="1"/>
</dbReference>
<dbReference type="Proteomes" id="UP000701801">
    <property type="component" value="Unassembled WGS sequence"/>
</dbReference>
<dbReference type="Gene3D" id="3.10.180.10">
    <property type="entry name" value="2,3-Dihydroxybiphenyl 1,2-Dioxygenase, domain 1"/>
    <property type="match status" value="1"/>
</dbReference>
<protein>
    <recommendedName>
        <fullName evidence="3">VOC domain-containing protein</fullName>
    </recommendedName>
</protein>
<dbReference type="OrthoDB" id="10249419at2759"/>
<evidence type="ECO:0000313" key="2">
    <source>
        <dbReference type="Proteomes" id="UP000701801"/>
    </source>
</evidence>
<proteinExistence type="predicted"/>
<dbReference type="CDD" id="cd07262">
    <property type="entry name" value="VOC_like"/>
    <property type="match status" value="1"/>
</dbReference>
<evidence type="ECO:0000313" key="1">
    <source>
        <dbReference type="EMBL" id="CAG8978100.1"/>
    </source>
</evidence>
<name>A0A9N9LS09_9HELO</name>
<organism evidence="1 2">
    <name type="scientific">Hymenoscyphus albidus</name>
    <dbReference type="NCBI Taxonomy" id="595503"/>
    <lineage>
        <taxon>Eukaryota</taxon>
        <taxon>Fungi</taxon>
        <taxon>Dikarya</taxon>
        <taxon>Ascomycota</taxon>
        <taxon>Pezizomycotina</taxon>
        <taxon>Leotiomycetes</taxon>
        <taxon>Helotiales</taxon>
        <taxon>Helotiaceae</taxon>
        <taxon>Hymenoscyphus</taxon>
    </lineage>
</organism>
<comment type="caution">
    <text evidence="1">The sequence shown here is derived from an EMBL/GenBank/DDBJ whole genome shotgun (WGS) entry which is preliminary data.</text>
</comment>
<reference evidence="1" key="1">
    <citation type="submission" date="2021-07" db="EMBL/GenBank/DDBJ databases">
        <authorList>
            <person name="Durling M."/>
        </authorList>
    </citation>
    <scope>NUCLEOTIDE SEQUENCE</scope>
</reference>
<keyword evidence="2" id="KW-1185">Reference proteome</keyword>
<dbReference type="AlphaFoldDB" id="A0A9N9LS09"/>